<dbReference type="Pfam" id="PF12833">
    <property type="entry name" value="HTH_18"/>
    <property type="match status" value="1"/>
</dbReference>
<evidence type="ECO:0000313" key="8">
    <source>
        <dbReference type="Proteomes" id="UP001305702"/>
    </source>
</evidence>
<dbReference type="PROSITE" id="PS00041">
    <property type="entry name" value="HTH_ARAC_FAMILY_1"/>
    <property type="match status" value="1"/>
</dbReference>
<accession>A0AA96LF18</accession>
<protein>
    <submittedName>
        <fullName evidence="7">Response regulator</fullName>
    </submittedName>
</protein>
<dbReference type="PROSITE" id="PS50110">
    <property type="entry name" value="RESPONSE_REGULATORY"/>
    <property type="match status" value="1"/>
</dbReference>
<sequence>MRRLLVVDDELFIVNGLTGMIKEAGFPDLEVYKANSAAEALDLLQRTVIDIVLTDICMPGMDGLELQKSIIQEWPRCKILFLTGHHDFDYVKEAIRHRAFDYILKTEGDRAILAAVGKALTELEQEFETGSELLKARQQLQAALPFMQKEFMFDLVRGEASPKVALQEQMAELHLDFNTRLPVLLIMAKVDEWAEKSHSDKALLLYAVQNIAHEYYSSSVLSLSFPYEKSKLAWFIQPFASSAQDGDSYRRLFRFVYGATERIQQTCGELLKLKLSFALASEFFPWPQLSDRAERLQRIMRRSFGLGQEWLLTDEEFSPAAKASTEHHTKWIRKQVEQLELCLVSGARAEFRSRLAEMAEHPAAASDSGFRTVASFQLTSMILTFAMNEGLSVAPYGEYDSIRQWNHNSPEDWEGLIERMAEMGDEIIRLKENAASQHGRSLILKIHQYIDQNLGGDLSMTRLGEVVSLNPIYLSRLYKQLTGDGLTDTIMSARLTEAKRRLKETDEKVQDVAHKVGFESAAYFIRLFKKTTAFTPQEYREHVRK</sequence>
<dbReference type="KEGG" id="paun:MJA45_25275"/>
<reference evidence="7 8" key="1">
    <citation type="submission" date="2022-02" db="EMBL/GenBank/DDBJ databases">
        <title>Paenibacillus sp. MBLB1776 Whole Genome Shotgun Sequencing.</title>
        <authorList>
            <person name="Hwang C.Y."/>
            <person name="Cho E.-S."/>
            <person name="Seo M.-J."/>
        </authorList>
    </citation>
    <scope>NUCLEOTIDE SEQUENCE [LARGE SCALE GENOMIC DNA]</scope>
    <source>
        <strain evidence="7 8">MBLB1776</strain>
    </source>
</reference>
<dbReference type="SUPFAM" id="SSF52172">
    <property type="entry name" value="CheY-like"/>
    <property type="match status" value="1"/>
</dbReference>
<dbReference type="SMART" id="SM00448">
    <property type="entry name" value="REC"/>
    <property type="match status" value="1"/>
</dbReference>
<evidence type="ECO:0000259" key="6">
    <source>
        <dbReference type="PROSITE" id="PS50110"/>
    </source>
</evidence>
<keyword evidence="4" id="KW-0597">Phosphoprotein</keyword>
<dbReference type="InterPro" id="IPR020449">
    <property type="entry name" value="Tscrpt_reg_AraC-type_HTH"/>
</dbReference>
<dbReference type="AlphaFoldDB" id="A0AA96LF18"/>
<dbReference type="Gene3D" id="1.10.10.60">
    <property type="entry name" value="Homeodomain-like"/>
    <property type="match status" value="2"/>
</dbReference>
<dbReference type="Proteomes" id="UP001305702">
    <property type="component" value="Chromosome"/>
</dbReference>
<dbReference type="GO" id="GO:0000160">
    <property type="term" value="P:phosphorelay signal transduction system"/>
    <property type="evidence" value="ECO:0007669"/>
    <property type="project" value="InterPro"/>
</dbReference>
<dbReference type="EMBL" id="CP130318">
    <property type="protein sequence ID" value="WNQ10891.1"/>
    <property type="molecule type" value="Genomic_DNA"/>
</dbReference>
<dbReference type="InterPro" id="IPR018060">
    <property type="entry name" value="HTH_AraC"/>
</dbReference>
<organism evidence="7 8">
    <name type="scientific">Paenibacillus aurantius</name>
    <dbReference type="NCBI Taxonomy" id="2918900"/>
    <lineage>
        <taxon>Bacteria</taxon>
        <taxon>Bacillati</taxon>
        <taxon>Bacillota</taxon>
        <taxon>Bacilli</taxon>
        <taxon>Bacillales</taxon>
        <taxon>Paenibacillaceae</taxon>
        <taxon>Paenibacillus</taxon>
    </lineage>
</organism>
<keyword evidence="1" id="KW-0805">Transcription regulation</keyword>
<evidence type="ECO:0000256" key="3">
    <source>
        <dbReference type="ARBA" id="ARBA00023163"/>
    </source>
</evidence>
<dbReference type="PANTHER" id="PTHR43280:SF2">
    <property type="entry name" value="HTH-TYPE TRANSCRIPTIONAL REGULATOR EXSA"/>
    <property type="match status" value="1"/>
</dbReference>
<dbReference type="Pfam" id="PF00072">
    <property type="entry name" value="Response_reg"/>
    <property type="match status" value="1"/>
</dbReference>
<dbReference type="PRINTS" id="PR00032">
    <property type="entry name" value="HTHARAC"/>
</dbReference>
<gene>
    <name evidence="7" type="ORF">MJA45_25275</name>
</gene>
<dbReference type="GO" id="GO:0043565">
    <property type="term" value="F:sequence-specific DNA binding"/>
    <property type="evidence" value="ECO:0007669"/>
    <property type="project" value="InterPro"/>
</dbReference>
<keyword evidence="3" id="KW-0804">Transcription</keyword>
<dbReference type="Gene3D" id="3.40.50.2300">
    <property type="match status" value="1"/>
</dbReference>
<feature type="modified residue" description="4-aspartylphosphate" evidence="4">
    <location>
        <position position="55"/>
    </location>
</feature>
<evidence type="ECO:0000259" key="5">
    <source>
        <dbReference type="PROSITE" id="PS01124"/>
    </source>
</evidence>
<keyword evidence="2" id="KW-0238">DNA-binding</keyword>
<dbReference type="InterPro" id="IPR018062">
    <property type="entry name" value="HTH_AraC-typ_CS"/>
</dbReference>
<evidence type="ECO:0000313" key="7">
    <source>
        <dbReference type="EMBL" id="WNQ10891.1"/>
    </source>
</evidence>
<name>A0AA96LF18_9BACL</name>
<feature type="domain" description="Response regulatory" evidence="6">
    <location>
        <begin position="3"/>
        <end position="120"/>
    </location>
</feature>
<dbReference type="SUPFAM" id="SSF46689">
    <property type="entry name" value="Homeodomain-like"/>
    <property type="match status" value="1"/>
</dbReference>
<dbReference type="SMART" id="SM00342">
    <property type="entry name" value="HTH_ARAC"/>
    <property type="match status" value="1"/>
</dbReference>
<dbReference type="InterPro" id="IPR011006">
    <property type="entry name" value="CheY-like_superfamily"/>
</dbReference>
<dbReference type="InterPro" id="IPR001789">
    <property type="entry name" value="Sig_transdc_resp-reg_receiver"/>
</dbReference>
<proteinExistence type="predicted"/>
<dbReference type="GO" id="GO:0003700">
    <property type="term" value="F:DNA-binding transcription factor activity"/>
    <property type="evidence" value="ECO:0007669"/>
    <property type="project" value="InterPro"/>
</dbReference>
<evidence type="ECO:0000256" key="1">
    <source>
        <dbReference type="ARBA" id="ARBA00023015"/>
    </source>
</evidence>
<keyword evidence="8" id="KW-1185">Reference proteome</keyword>
<dbReference type="RefSeq" id="WP_315604666.1">
    <property type="nucleotide sequence ID" value="NZ_CP130318.1"/>
</dbReference>
<dbReference type="CDD" id="cd17536">
    <property type="entry name" value="REC_YesN-like"/>
    <property type="match status" value="1"/>
</dbReference>
<dbReference type="InterPro" id="IPR009057">
    <property type="entry name" value="Homeodomain-like_sf"/>
</dbReference>
<evidence type="ECO:0000256" key="2">
    <source>
        <dbReference type="ARBA" id="ARBA00023125"/>
    </source>
</evidence>
<evidence type="ECO:0000256" key="4">
    <source>
        <dbReference type="PROSITE-ProRule" id="PRU00169"/>
    </source>
</evidence>
<dbReference type="PROSITE" id="PS01124">
    <property type="entry name" value="HTH_ARAC_FAMILY_2"/>
    <property type="match status" value="1"/>
</dbReference>
<feature type="domain" description="HTH araC/xylS-type" evidence="5">
    <location>
        <begin position="444"/>
        <end position="542"/>
    </location>
</feature>
<dbReference type="PANTHER" id="PTHR43280">
    <property type="entry name" value="ARAC-FAMILY TRANSCRIPTIONAL REGULATOR"/>
    <property type="match status" value="1"/>
</dbReference>